<organism evidence="6 7">
    <name type="scientific">Solanum verrucosum</name>
    <dbReference type="NCBI Taxonomy" id="315347"/>
    <lineage>
        <taxon>Eukaryota</taxon>
        <taxon>Viridiplantae</taxon>
        <taxon>Streptophyta</taxon>
        <taxon>Embryophyta</taxon>
        <taxon>Tracheophyta</taxon>
        <taxon>Spermatophyta</taxon>
        <taxon>Magnoliopsida</taxon>
        <taxon>eudicotyledons</taxon>
        <taxon>Gunneridae</taxon>
        <taxon>Pentapetalae</taxon>
        <taxon>asterids</taxon>
        <taxon>lamiids</taxon>
        <taxon>Solanales</taxon>
        <taxon>Solanaceae</taxon>
        <taxon>Solanoideae</taxon>
        <taxon>Solaneae</taxon>
        <taxon>Solanum</taxon>
    </lineage>
</organism>
<dbReference type="InterPro" id="IPR004252">
    <property type="entry name" value="Probable_transposase_24"/>
</dbReference>
<accession>A0AAF0ZNX8</accession>
<dbReference type="InterPro" id="IPR004242">
    <property type="entry name" value="Transposase_21"/>
</dbReference>
<dbReference type="PANTHER" id="PTHR10775:SF177">
    <property type="entry name" value="TNP2, PARTIAL"/>
    <property type="match status" value="1"/>
</dbReference>
<evidence type="ECO:0000313" key="7">
    <source>
        <dbReference type="Proteomes" id="UP001234989"/>
    </source>
</evidence>
<feature type="compositionally biased region" description="Acidic residues" evidence="2">
    <location>
        <begin position="89"/>
        <end position="106"/>
    </location>
</feature>
<dbReference type="PANTHER" id="PTHR10775">
    <property type="entry name" value="OS08G0208400 PROTEIN"/>
    <property type="match status" value="1"/>
</dbReference>
<evidence type="ECO:0000256" key="2">
    <source>
        <dbReference type="SAM" id="MobiDB-lite"/>
    </source>
</evidence>
<dbReference type="InterPro" id="IPR025312">
    <property type="entry name" value="DUF4216"/>
</dbReference>
<feature type="coiled-coil region" evidence="1">
    <location>
        <begin position="1576"/>
        <end position="1617"/>
    </location>
</feature>
<evidence type="ECO:0000259" key="4">
    <source>
        <dbReference type="Pfam" id="PF13960"/>
    </source>
</evidence>
<feature type="region of interest" description="Disordered" evidence="2">
    <location>
        <begin position="1288"/>
        <end position="1326"/>
    </location>
</feature>
<keyword evidence="7" id="KW-1185">Reference proteome</keyword>
<dbReference type="InterPro" id="IPR025452">
    <property type="entry name" value="DUF4218"/>
</dbReference>
<dbReference type="Pfam" id="PF03004">
    <property type="entry name" value="Transposase_24"/>
    <property type="match status" value="1"/>
</dbReference>
<dbReference type="Pfam" id="PF02992">
    <property type="entry name" value="Transposase_21"/>
    <property type="match status" value="1"/>
</dbReference>
<feature type="region of interest" description="Disordered" evidence="2">
    <location>
        <begin position="84"/>
        <end position="106"/>
    </location>
</feature>
<evidence type="ECO:0000313" key="6">
    <source>
        <dbReference type="EMBL" id="WMV46427.1"/>
    </source>
</evidence>
<feature type="domain" description="Transposase-associated" evidence="5">
    <location>
        <begin position="5"/>
        <end position="79"/>
    </location>
</feature>
<feature type="domain" description="DUF4218" evidence="4">
    <location>
        <begin position="703"/>
        <end position="815"/>
    </location>
</feature>
<gene>
    <name evidence="6" type="ORF">MTR67_039812</name>
</gene>
<dbReference type="EMBL" id="CP133620">
    <property type="protein sequence ID" value="WMV46427.1"/>
    <property type="molecule type" value="Genomic_DNA"/>
</dbReference>
<sequence>MAPSKQWMQLVDNRLDETYLVGVQKFLDYAFRKTGEEYEIRCPCVKCCNTTLGTREIVETHLIVYGIIQNYTFWYHHGERLGEPLSESEHEDEGEDENGDAVEECESEDEVEELLRDLYPNQDGGTTNTDCDDLLEEEPNVEAKFFYNLLKDFELPLYKNSKASKLSTLIKLLHIKSMGRWSNASFTMLLKLLKEELLPDEANLPNSYYEAKKIIRELGLSYDKIDACTNDCMLYWKEDSLLDSCKVCGASRWKLHTHSGKTRNKKGKKIASKSLRYFPLKPRLQRLFMSTKTSTLMTWHKDKRVDDGIMRHPADSMAWKSFDELHPSFAAEPRNVRLGLASDGFQPFRNSKTSHSIWPVVLIPYNLPPWLCMKQENFILSMLIPGPTGPGDAIDTYLQPLIEELKELWDVGVETYDASAKQNFKLHASLLWTINDFPAYGNLSGWSTKGKLACPCCNKDTSSTRLTNCKKQCFMGHRRYLSHNHKWRNEKESFDGTNETRPPPKVHSGTEILNQVEDLEGLQLSKDPKKRKKISHENRKDNWNKKSIFFELPYWKCLLLRHNLDVMHIEKNICDNIIGTIMNVKGKTKDTIKTRLDLQEMNIRPELHPIQKGEKIEVPTAYYTLSHEDKHKLCLFLKNLKVPDGFSSNISQCVNLKDHKISGLKSHDCHVLLQHLLPLALRGMLSKEVCEPLIELSFFFSVLGSKELNIDNLEHIEAQIPITLCKLEKVFPPSFFDVMVHLPIHLATEAKIAGPIHYRWMYPVERWLYFLKSLIGNRACPEGCIAEGYIAHECMTLCSRYLHRIETKFNRPERNYDGGQKQSTGGLSMFCQPGKTLGAKSPFELEADELEQAHIYILKNCDEVLPYLEEFAQTHENARHLSDAEWNHQFIEWFKDRVAQLHKGDDSRIMEDLLSLSRGPTQYSTRSNGYIVNGYRFHVEDYDKKLRTQNCGVVVVGENDKDSDSLDYYGVLTDVIELQFVMDRRVILFRCNWFDVYDEIRGVKKDEYDFVSVNPSRFLKTNEPFILADQASQVFYANDNSNKGWQVVRKTQPRDSFDIVEQIDDDTVELGSSSQKKRKRTNEVKIKMKSMKLENEVDSSILKSTIRYTFVAPGAIGKGRGRGQGLKSLGEKGHMTTKRLISDKSSDLVEHYIKEIETSSIGKGRGQGLKNSTVYTSQGMETMHKKSTALEKENMQINTPTLASTHQVKQYTQKVEKSATVKKLEERHGSLNSSLGVSEYDVGALNKSTLYANQKMQTPKRTRMNFTTSSSQEMQTIDRLVLQKEDMKTNGTLPPSTDQVMKHSQLAEKGSSNPRKEKRVRGSNKCKEVASLENGQKLKVTFYNNRTVGTNSNLFSRHLGKIVRDRNICPLGVSSWNDIKQEKLDHMWAAVENKFESVDMNDHRDHVLGWMNELWNKWRGYLHVKYVKDKPIQQSLKDIPKGVDKKEWEWLVKEHFASESFQARSGRNATNRAKLKMLHHIGSKPIREIIYQQGGKDGNPPNLVTIFFETRKKDNKLVEPEAIEKHAQLEEMVQVDPSIPSIEIVEKCCGPQNRSHVFGFGGGVKAKDLKGGTSSKAELLSALRSTQEDNKYLNEENKSLNNRLSTLEDEMKEIRKMQELFAAQQSHVPPATSPISTDQ</sequence>
<proteinExistence type="predicted"/>
<dbReference type="Proteomes" id="UP001234989">
    <property type="component" value="Chromosome 9"/>
</dbReference>
<feature type="domain" description="DUF4216" evidence="3">
    <location>
        <begin position="976"/>
        <end position="1048"/>
    </location>
</feature>
<dbReference type="InterPro" id="IPR029480">
    <property type="entry name" value="Transpos_assoc"/>
</dbReference>
<protein>
    <submittedName>
        <fullName evidence="6">Uncharacterized protein</fullName>
    </submittedName>
</protein>
<evidence type="ECO:0000259" key="5">
    <source>
        <dbReference type="Pfam" id="PF13963"/>
    </source>
</evidence>
<evidence type="ECO:0000256" key="1">
    <source>
        <dbReference type="SAM" id="Coils"/>
    </source>
</evidence>
<dbReference type="Pfam" id="PF13952">
    <property type="entry name" value="DUF4216"/>
    <property type="match status" value="1"/>
</dbReference>
<keyword evidence="1" id="KW-0175">Coiled coil</keyword>
<reference evidence="6" key="1">
    <citation type="submission" date="2023-08" db="EMBL/GenBank/DDBJ databases">
        <title>A de novo genome assembly of Solanum verrucosum Schlechtendal, a Mexican diploid species geographically isolated from the other diploid A-genome species in potato relatives.</title>
        <authorList>
            <person name="Hosaka K."/>
        </authorList>
    </citation>
    <scope>NUCLEOTIDE SEQUENCE</scope>
    <source>
        <tissue evidence="6">Young leaves</tissue>
    </source>
</reference>
<evidence type="ECO:0000259" key="3">
    <source>
        <dbReference type="Pfam" id="PF13952"/>
    </source>
</evidence>
<name>A0AAF0ZNX8_SOLVR</name>
<dbReference type="Pfam" id="PF13963">
    <property type="entry name" value="Transpos_assoc"/>
    <property type="match status" value="1"/>
</dbReference>
<dbReference type="Pfam" id="PF13960">
    <property type="entry name" value="DUF4218"/>
    <property type="match status" value="1"/>
</dbReference>
<feature type="compositionally biased region" description="Polar residues" evidence="2">
    <location>
        <begin position="1289"/>
        <end position="1299"/>
    </location>
</feature>